<comment type="similarity">
    <text evidence="3">Belongs to the expansin family. Expansin A subfamily.</text>
</comment>
<reference evidence="16" key="1">
    <citation type="submission" date="2023-04" db="EMBL/GenBank/DDBJ databases">
        <authorList>
            <person name="Vijverberg K."/>
            <person name="Xiong W."/>
            <person name="Schranz E."/>
        </authorList>
    </citation>
    <scope>NUCLEOTIDE SEQUENCE</scope>
</reference>
<dbReference type="EMBL" id="OX465086">
    <property type="protein sequence ID" value="CAI9262332.1"/>
    <property type="molecule type" value="Genomic_DNA"/>
</dbReference>
<evidence type="ECO:0000256" key="3">
    <source>
        <dbReference type="ARBA" id="ARBA00005392"/>
    </source>
</evidence>
<dbReference type="InterPro" id="IPR006630">
    <property type="entry name" value="La_HTH"/>
</dbReference>
<dbReference type="InterPro" id="IPR036388">
    <property type="entry name" value="WH-like_DNA-bd_sf"/>
</dbReference>
<evidence type="ECO:0000259" key="15">
    <source>
        <dbReference type="PROSITE" id="PS50961"/>
    </source>
</evidence>
<feature type="compositionally biased region" description="Polar residues" evidence="11">
    <location>
        <begin position="338"/>
        <end position="348"/>
    </location>
</feature>
<dbReference type="FunFam" id="1.10.10.10:FF:000131">
    <property type="entry name" value="la-related protein 1B isoform X2"/>
    <property type="match status" value="1"/>
</dbReference>
<dbReference type="InterPro" id="IPR002963">
    <property type="entry name" value="Expansin"/>
</dbReference>
<dbReference type="PANTHER" id="PTHR31867">
    <property type="entry name" value="EXPANSIN-A15"/>
    <property type="match status" value="1"/>
</dbReference>
<dbReference type="GO" id="GO:0003723">
    <property type="term" value="F:RNA binding"/>
    <property type="evidence" value="ECO:0007669"/>
    <property type="project" value="UniProtKB-UniRule"/>
</dbReference>
<dbReference type="GO" id="GO:0016020">
    <property type="term" value="C:membrane"/>
    <property type="evidence" value="ECO:0007669"/>
    <property type="project" value="UniProtKB-SubCell"/>
</dbReference>
<name>A0AA35VJX5_LACSI</name>
<accession>A0AA35VJX5</accession>
<feature type="domain" description="Expansin-like EG45" evidence="13">
    <location>
        <begin position="45"/>
        <end position="159"/>
    </location>
</feature>
<dbReference type="Pfam" id="PF03330">
    <property type="entry name" value="DPBB_1"/>
    <property type="match status" value="1"/>
</dbReference>
<feature type="region of interest" description="Disordered" evidence="11">
    <location>
        <begin position="774"/>
        <end position="810"/>
    </location>
</feature>
<evidence type="ECO:0000256" key="10">
    <source>
        <dbReference type="PROSITE-ProRule" id="PRU00332"/>
    </source>
</evidence>
<dbReference type="PROSITE" id="PS50961">
    <property type="entry name" value="HTH_LA"/>
    <property type="match status" value="1"/>
</dbReference>
<feature type="compositionally biased region" description="Polar residues" evidence="11">
    <location>
        <begin position="797"/>
        <end position="810"/>
    </location>
</feature>
<evidence type="ECO:0008006" key="18">
    <source>
        <dbReference type="Google" id="ProtNLM"/>
    </source>
</evidence>
<evidence type="ECO:0000256" key="1">
    <source>
        <dbReference type="ARBA" id="ARBA00004170"/>
    </source>
</evidence>
<dbReference type="InterPro" id="IPR007118">
    <property type="entry name" value="Expan_Lol_pI"/>
</dbReference>
<feature type="domain" description="HTH La-type RNA-binding" evidence="15">
    <location>
        <begin position="674"/>
        <end position="763"/>
    </location>
</feature>
<dbReference type="AlphaFoldDB" id="A0AA35VJX5"/>
<feature type="region of interest" description="Disordered" evidence="11">
    <location>
        <begin position="424"/>
        <end position="510"/>
    </location>
</feature>
<evidence type="ECO:0000259" key="14">
    <source>
        <dbReference type="PROSITE" id="PS50843"/>
    </source>
</evidence>
<keyword evidence="4" id="KW-0134">Cell wall</keyword>
<evidence type="ECO:0000256" key="8">
    <source>
        <dbReference type="ARBA" id="ARBA00023136"/>
    </source>
</evidence>
<proteinExistence type="inferred from homology"/>
<protein>
    <recommendedName>
        <fullName evidence="18">Expansin</fullName>
    </recommendedName>
</protein>
<dbReference type="FunFam" id="2.60.40.760:FF:000001">
    <property type="entry name" value="Expansin"/>
    <property type="match status" value="1"/>
</dbReference>
<dbReference type="InterPro" id="IPR007117">
    <property type="entry name" value="Expansin_CBD"/>
</dbReference>
<feature type="region of interest" description="Disordered" evidence="11">
    <location>
        <begin position="373"/>
        <end position="406"/>
    </location>
</feature>
<sequence length="810" mass="87776">MAKTNILLLYIFCYLFVDIDALTASGWSKGHATFYGGSDASGTMGGACGYGDLHLAGYGTRTAALSTSLFNKGKACGQCYKIVCDRKVDSRWCKKGSVTITATNFCPPNYALPNNAGGWCNPPLQHFDMAQPAWEKIGIYKAGIIPVIFQRVPCNRHGGVRFAMNGRDYFELVLITNVGGAGSIQSVRVKGSRTGYTSMSSNWGSNWQSNSYLNGQSLSFMVTTTDGVTKTFSDIVPANWRFGQTYSSRIPKALGKPLPFAFTFRSFPCGGCSSRRRLDHSLLQTLIRLIMTSDSSPSAEGTSGSGANSYSQRNCLPSPWAQVVRGGGEPDPVAPRSPSASQSSVLPEQNLVVSDQLTVTEPQQAAAVETLLEASEGSSNGNASGLKKSAWNKPSPNGVVEGSSTPVMGAASWPALSELTRALPKSTTFTSETSKPTSDGSVTVSQAPVISHQPQRPVRPNASHHANQNHVNPVRQRSMKRGGSSGGGYNRPPPPPPPQPPTPPPMPRFPLYDMSYRGYVPAVLDTSVREQSPYNGNSFAPRPMGHSNAMNDHHSSNRRRNNFGPRPRGDGGPFLNNGHGGRRDHHDRDWRGPQNHAAIQPPMAPPPPPPPRGYMQQAHLGPAPFIAPQPIRPYGPPMGYEMAAPFVYVSSLPTEAYRNAPILPRAPPPPMFIPLVDTPLPVKILQQIEYYFSEENLKKDDYLKSNMDEEGWVPLSLIAGFRRVQSLTSDIQLILNSLRDSTVIEVQGESIRSRRDWQKYAKGPLLEASLQNLTLTESTPGETSTSSSDPAHAASPNGDQSWMPNSNQDL</sequence>
<organism evidence="16 17">
    <name type="scientific">Lactuca saligna</name>
    <name type="common">Willowleaf lettuce</name>
    <dbReference type="NCBI Taxonomy" id="75948"/>
    <lineage>
        <taxon>Eukaryota</taxon>
        <taxon>Viridiplantae</taxon>
        <taxon>Streptophyta</taxon>
        <taxon>Embryophyta</taxon>
        <taxon>Tracheophyta</taxon>
        <taxon>Spermatophyta</taxon>
        <taxon>Magnoliopsida</taxon>
        <taxon>eudicotyledons</taxon>
        <taxon>Gunneridae</taxon>
        <taxon>Pentapetalae</taxon>
        <taxon>asterids</taxon>
        <taxon>campanulids</taxon>
        <taxon>Asterales</taxon>
        <taxon>Asteraceae</taxon>
        <taxon>Cichorioideae</taxon>
        <taxon>Cichorieae</taxon>
        <taxon>Lactucinae</taxon>
        <taxon>Lactuca</taxon>
    </lineage>
</organism>
<dbReference type="GO" id="GO:0009653">
    <property type="term" value="P:anatomical structure morphogenesis"/>
    <property type="evidence" value="ECO:0007669"/>
    <property type="project" value="UniProtKB-ARBA"/>
</dbReference>
<dbReference type="Pfam" id="PF01357">
    <property type="entry name" value="Expansin_C"/>
    <property type="match status" value="1"/>
</dbReference>
<evidence type="ECO:0000256" key="4">
    <source>
        <dbReference type="ARBA" id="ARBA00022512"/>
    </source>
</evidence>
<dbReference type="InterPro" id="IPR036749">
    <property type="entry name" value="Expansin_CBD_sf"/>
</dbReference>
<evidence type="ECO:0000256" key="2">
    <source>
        <dbReference type="ARBA" id="ARBA00004191"/>
    </source>
</evidence>
<evidence type="ECO:0000256" key="12">
    <source>
        <dbReference type="SAM" id="SignalP"/>
    </source>
</evidence>
<evidence type="ECO:0000256" key="7">
    <source>
        <dbReference type="ARBA" id="ARBA00022884"/>
    </source>
</evidence>
<dbReference type="PRINTS" id="PR01226">
    <property type="entry name" value="EXPANSIN"/>
</dbReference>
<comment type="subcellular location">
    <subcellularLocation>
        <location evidence="1">Membrane</location>
        <topology evidence="1">Peripheral membrane protein</topology>
    </subcellularLocation>
    <subcellularLocation>
        <location evidence="2">Secreted</location>
        <location evidence="2">Cell wall</location>
    </subcellularLocation>
</comment>
<dbReference type="Pfam" id="PF05383">
    <property type="entry name" value="La"/>
    <property type="match status" value="1"/>
</dbReference>
<dbReference type="SMART" id="SM00837">
    <property type="entry name" value="DPBB_1"/>
    <property type="match status" value="1"/>
</dbReference>
<dbReference type="SUPFAM" id="SSF46785">
    <property type="entry name" value="Winged helix' DNA-binding domain"/>
    <property type="match status" value="1"/>
</dbReference>
<keyword evidence="17" id="KW-1185">Reference proteome</keyword>
<evidence type="ECO:0000256" key="6">
    <source>
        <dbReference type="ARBA" id="ARBA00022729"/>
    </source>
</evidence>
<dbReference type="PRINTS" id="PR01225">
    <property type="entry name" value="EXPANSNFAMLY"/>
</dbReference>
<dbReference type="Gene3D" id="2.40.40.10">
    <property type="entry name" value="RlpA-like domain"/>
    <property type="match status" value="1"/>
</dbReference>
<keyword evidence="6 12" id="KW-0732">Signal</keyword>
<feature type="compositionally biased region" description="Pro residues" evidence="11">
    <location>
        <begin position="491"/>
        <end position="508"/>
    </location>
</feature>
<feature type="compositionally biased region" description="Polar residues" evidence="11">
    <location>
        <begin position="425"/>
        <end position="454"/>
    </location>
</feature>
<keyword evidence="8" id="KW-0472">Membrane</keyword>
<dbReference type="Proteomes" id="UP001177003">
    <property type="component" value="Chromosome 0"/>
</dbReference>
<feature type="compositionally biased region" description="Low complexity" evidence="11">
    <location>
        <begin position="373"/>
        <end position="385"/>
    </location>
</feature>
<dbReference type="Gene3D" id="1.10.10.10">
    <property type="entry name" value="Winged helix-like DNA-binding domain superfamily/Winged helix DNA-binding domain"/>
    <property type="match status" value="1"/>
</dbReference>
<dbReference type="InterPro" id="IPR036390">
    <property type="entry name" value="WH_DNA-bd_sf"/>
</dbReference>
<feature type="domain" description="Expansin-like CBD" evidence="14">
    <location>
        <begin position="169"/>
        <end position="248"/>
    </location>
</feature>
<dbReference type="InterPro" id="IPR009009">
    <property type="entry name" value="RlpA-like_DPBB"/>
</dbReference>
<keyword evidence="5" id="KW-0964">Secreted</keyword>
<feature type="region of interest" description="Disordered" evidence="11">
    <location>
        <begin position="319"/>
        <end position="348"/>
    </location>
</feature>
<dbReference type="SUPFAM" id="SSF50685">
    <property type="entry name" value="Barwin-like endoglucanases"/>
    <property type="match status" value="1"/>
</dbReference>
<keyword evidence="9" id="KW-0961">Cell wall biogenesis/degradation</keyword>
<dbReference type="GO" id="GO:0005576">
    <property type="term" value="C:extracellular region"/>
    <property type="evidence" value="ECO:0007669"/>
    <property type="project" value="InterPro"/>
</dbReference>
<feature type="compositionally biased region" description="Pro residues" evidence="11">
    <location>
        <begin position="602"/>
        <end position="612"/>
    </location>
</feature>
<feature type="chain" id="PRO_5041368924" description="Expansin" evidence="12">
    <location>
        <begin position="22"/>
        <end position="810"/>
    </location>
</feature>
<gene>
    <name evidence="16" type="ORF">LSALG_LOCUS3075</name>
</gene>
<dbReference type="SMART" id="SM00715">
    <property type="entry name" value="LA"/>
    <property type="match status" value="1"/>
</dbReference>
<evidence type="ECO:0000259" key="13">
    <source>
        <dbReference type="PROSITE" id="PS50842"/>
    </source>
</evidence>
<dbReference type="GO" id="GO:0009664">
    <property type="term" value="P:plant-type cell wall organization"/>
    <property type="evidence" value="ECO:0007669"/>
    <property type="project" value="InterPro"/>
</dbReference>
<evidence type="ECO:0000256" key="9">
    <source>
        <dbReference type="ARBA" id="ARBA00023316"/>
    </source>
</evidence>
<evidence type="ECO:0000313" key="17">
    <source>
        <dbReference type="Proteomes" id="UP001177003"/>
    </source>
</evidence>
<feature type="region of interest" description="Disordered" evidence="11">
    <location>
        <begin position="530"/>
        <end position="617"/>
    </location>
</feature>
<dbReference type="PROSITE" id="PS50842">
    <property type="entry name" value="EXPANSIN_EG45"/>
    <property type="match status" value="1"/>
</dbReference>
<keyword evidence="7 10" id="KW-0694">RNA-binding</keyword>
<dbReference type="InterPro" id="IPR036908">
    <property type="entry name" value="RlpA-like_sf"/>
</dbReference>
<dbReference type="CDD" id="cd07323">
    <property type="entry name" value="LAM"/>
    <property type="match status" value="1"/>
</dbReference>
<feature type="signal peptide" evidence="12">
    <location>
        <begin position="1"/>
        <end position="21"/>
    </location>
</feature>
<dbReference type="InterPro" id="IPR007112">
    <property type="entry name" value="Expansin/allergen_DPBB_dom"/>
</dbReference>
<feature type="compositionally biased region" description="Low complexity" evidence="11">
    <location>
        <begin position="774"/>
        <end position="788"/>
    </location>
</feature>
<dbReference type="PROSITE" id="PS50843">
    <property type="entry name" value="EXPANSIN_CBD"/>
    <property type="match status" value="1"/>
</dbReference>
<dbReference type="Gene3D" id="2.60.40.760">
    <property type="entry name" value="Expansin, cellulose-binding-like domain"/>
    <property type="match status" value="1"/>
</dbReference>
<evidence type="ECO:0000256" key="5">
    <source>
        <dbReference type="ARBA" id="ARBA00022525"/>
    </source>
</evidence>
<dbReference type="SUPFAM" id="SSF49590">
    <property type="entry name" value="PHL pollen allergen"/>
    <property type="match status" value="1"/>
</dbReference>
<evidence type="ECO:0000313" key="16">
    <source>
        <dbReference type="EMBL" id="CAI9262332.1"/>
    </source>
</evidence>
<dbReference type="CDD" id="cd22274">
    <property type="entry name" value="DPBB_EXPA_N"/>
    <property type="match status" value="1"/>
</dbReference>
<evidence type="ECO:0000256" key="11">
    <source>
        <dbReference type="SAM" id="MobiDB-lite"/>
    </source>
</evidence>